<name>A0A0F9T2X9_9ZZZZ</name>
<evidence type="ECO:0000313" key="1">
    <source>
        <dbReference type="EMBL" id="KKN69202.1"/>
    </source>
</evidence>
<sequence length="70" mass="7585">MGPRVEDLRVEFAAPEIAELMGAELIERVLDSCLLGRHAQCPAVLGTGGLDHHKVIVVCGDACHRPERLI</sequence>
<dbReference type="EMBL" id="LAZR01000431">
    <property type="protein sequence ID" value="KKN69202.1"/>
    <property type="molecule type" value="Genomic_DNA"/>
</dbReference>
<proteinExistence type="predicted"/>
<dbReference type="AlphaFoldDB" id="A0A0F9T2X9"/>
<accession>A0A0F9T2X9</accession>
<gene>
    <name evidence="1" type="ORF">LCGC14_0443780</name>
</gene>
<reference evidence="1" key="1">
    <citation type="journal article" date="2015" name="Nature">
        <title>Complex archaea that bridge the gap between prokaryotes and eukaryotes.</title>
        <authorList>
            <person name="Spang A."/>
            <person name="Saw J.H."/>
            <person name="Jorgensen S.L."/>
            <person name="Zaremba-Niedzwiedzka K."/>
            <person name="Martijn J."/>
            <person name="Lind A.E."/>
            <person name="van Eijk R."/>
            <person name="Schleper C."/>
            <person name="Guy L."/>
            <person name="Ettema T.J."/>
        </authorList>
    </citation>
    <scope>NUCLEOTIDE SEQUENCE</scope>
</reference>
<organism evidence="1">
    <name type="scientific">marine sediment metagenome</name>
    <dbReference type="NCBI Taxonomy" id="412755"/>
    <lineage>
        <taxon>unclassified sequences</taxon>
        <taxon>metagenomes</taxon>
        <taxon>ecological metagenomes</taxon>
    </lineage>
</organism>
<comment type="caution">
    <text evidence="1">The sequence shown here is derived from an EMBL/GenBank/DDBJ whole genome shotgun (WGS) entry which is preliminary data.</text>
</comment>
<protein>
    <submittedName>
        <fullName evidence="1">Uncharacterized protein</fullName>
    </submittedName>
</protein>